<dbReference type="PANTHER" id="PTHR31330:SF1">
    <property type="entry name" value="NEMATODE SPECIFIC PEPTIDE FAMILY, GROUP C"/>
    <property type="match status" value="1"/>
</dbReference>
<sequence length="308" mass="33889">MRGTVRIHINREPSSSQIIGFYQIHLIDMLFRALLALCLVSSIGAVTLAICQNYCASVNGGASYDNCSPWISFATQTNQTCYNLCVHNCAAVYDGSCMTGNNFRCCLATTPAKTQEFKEFIRIGRKSGYLVRADLWWHPVGLAFVECGVDDWTIVEGDVSGLNVRSDDRVLAPVILELLLRLSFGWFAVVELVDSNDGLSGIDKQVLELEGLDKIRVPDKSLISNLEVNLIFVEFGKNVDSLLEDISTTEDGGVLLHRLLHAKTELGGGDVSVVKAELVQVGDRCFSGVLWKLWDSDSSGRVFEDAEI</sequence>
<proteinExistence type="predicted"/>
<keyword evidence="1" id="KW-0472">Membrane</keyword>
<dbReference type="CTD" id="9826578"/>
<dbReference type="Pfam" id="PF24977">
    <property type="entry name" value="DUF7772"/>
    <property type="match status" value="1"/>
</dbReference>
<keyword evidence="1" id="KW-0812">Transmembrane</keyword>
<keyword evidence="1" id="KW-1133">Transmembrane helix</keyword>
<protein>
    <submittedName>
        <fullName evidence="2">Uncharacterized protein</fullName>
    </submittedName>
</protein>
<dbReference type="AlphaFoldDB" id="A0A6A5G1Y6"/>
<feature type="transmembrane region" description="Helical" evidence="1">
    <location>
        <begin position="29"/>
        <end position="50"/>
    </location>
</feature>
<dbReference type="RefSeq" id="XP_003100177.2">
    <property type="nucleotide sequence ID" value="XM_003100129.2"/>
</dbReference>
<accession>A0A6A5G1Y6</accession>
<dbReference type="InterPro" id="IPR056674">
    <property type="entry name" value="DUF7772"/>
</dbReference>
<evidence type="ECO:0000313" key="3">
    <source>
        <dbReference type="Proteomes" id="UP000483820"/>
    </source>
</evidence>
<dbReference type="EMBL" id="WUAV01000006">
    <property type="protein sequence ID" value="KAF1748813.1"/>
    <property type="molecule type" value="Genomic_DNA"/>
</dbReference>
<evidence type="ECO:0000256" key="1">
    <source>
        <dbReference type="SAM" id="Phobius"/>
    </source>
</evidence>
<evidence type="ECO:0000313" key="2">
    <source>
        <dbReference type="EMBL" id="KAF1748813.1"/>
    </source>
</evidence>
<organism evidence="2 3">
    <name type="scientific">Caenorhabditis remanei</name>
    <name type="common">Caenorhabditis vulgaris</name>
    <dbReference type="NCBI Taxonomy" id="31234"/>
    <lineage>
        <taxon>Eukaryota</taxon>
        <taxon>Metazoa</taxon>
        <taxon>Ecdysozoa</taxon>
        <taxon>Nematoda</taxon>
        <taxon>Chromadorea</taxon>
        <taxon>Rhabditida</taxon>
        <taxon>Rhabditina</taxon>
        <taxon>Rhabditomorpha</taxon>
        <taxon>Rhabditoidea</taxon>
        <taxon>Rhabditidae</taxon>
        <taxon>Peloderinae</taxon>
        <taxon>Caenorhabditis</taxon>
    </lineage>
</organism>
<gene>
    <name evidence="2" type="ORF">GCK72_025280</name>
</gene>
<comment type="caution">
    <text evidence="2">The sequence shown here is derived from an EMBL/GenBank/DDBJ whole genome shotgun (WGS) entry which is preliminary data.</text>
</comment>
<name>A0A6A5G1Y6_CAERE</name>
<dbReference type="PANTHER" id="PTHR31330">
    <property type="entry name" value="NEMATODE SPECIFIC PEPTIDE FAMILY, GROUP C"/>
    <property type="match status" value="1"/>
</dbReference>
<dbReference type="GeneID" id="9826578"/>
<reference evidence="2 3" key="1">
    <citation type="submission" date="2019-12" db="EMBL/GenBank/DDBJ databases">
        <title>Chromosome-level assembly of the Caenorhabditis remanei genome.</title>
        <authorList>
            <person name="Teterina A.A."/>
            <person name="Willis J.H."/>
            <person name="Phillips P.C."/>
        </authorList>
    </citation>
    <scope>NUCLEOTIDE SEQUENCE [LARGE SCALE GENOMIC DNA]</scope>
    <source>
        <strain evidence="2 3">PX506</strain>
        <tissue evidence="2">Whole organism</tissue>
    </source>
</reference>
<dbReference type="KEGG" id="crq:GCK72_025280"/>
<dbReference type="Proteomes" id="UP000483820">
    <property type="component" value="Chromosome X"/>
</dbReference>